<dbReference type="InterPro" id="IPR000318">
    <property type="entry name" value="Nase_comp1_CS"/>
</dbReference>
<gene>
    <name evidence="5" type="ORF">LZ24_02617</name>
</gene>
<dbReference type="InterPro" id="IPR000510">
    <property type="entry name" value="Nase/OxRdtase_comp1"/>
</dbReference>
<dbReference type="Pfam" id="PF00148">
    <property type="entry name" value="Oxidored_nitro"/>
    <property type="match status" value="1"/>
</dbReference>
<comment type="similarity">
    <text evidence="1 3">Belongs to the NifD/NifK/NifE/NifN family.</text>
</comment>
<dbReference type="OrthoDB" id="9800746at2"/>
<feature type="domain" description="Nitrogenase/oxidoreductase component 1" evidence="4">
    <location>
        <begin position="19"/>
        <end position="443"/>
    </location>
</feature>
<evidence type="ECO:0000259" key="4">
    <source>
        <dbReference type="Pfam" id="PF00148"/>
    </source>
</evidence>
<proteinExistence type="inferred from homology"/>
<dbReference type="PROSITE" id="PS00699">
    <property type="entry name" value="NITROGENASE_1_1"/>
    <property type="match status" value="1"/>
</dbReference>
<protein>
    <submittedName>
        <fullName evidence="5">Nitrogenase molybdenum-iron protein NifN</fullName>
    </submittedName>
</protein>
<dbReference type="EMBL" id="VLLC01000023">
    <property type="protein sequence ID" value="TWI68135.1"/>
    <property type="molecule type" value="Genomic_DNA"/>
</dbReference>
<evidence type="ECO:0000313" key="5">
    <source>
        <dbReference type="EMBL" id="TWI68135.1"/>
    </source>
</evidence>
<organism evidence="5 6">
    <name type="scientific">Desulfobotulus alkaliphilus</name>
    <dbReference type="NCBI Taxonomy" id="622671"/>
    <lineage>
        <taxon>Bacteria</taxon>
        <taxon>Pseudomonadati</taxon>
        <taxon>Thermodesulfobacteriota</taxon>
        <taxon>Desulfobacteria</taxon>
        <taxon>Desulfobacterales</taxon>
        <taxon>Desulfobacteraceae</taxon>
        <taxon>Desulfobotulus</taxon>
    </lineage>
</organism>
<dbReference type="Gene3D" id="1.20.89.10">
    <property type="entry name" value="Nitrogenase Molybdenum-iron Protein, subunit B, domain 4"/>
    <property type="match status" value="1"/>
</dbReference>
<dbReference type="Gene3D" id="3.40.50.1980">
    <property type="entry name" value="Nitrogenase molybdenum iron protein domain"/>
    <property type="match status" value="3"/>
</dbReference>
<evidence type="ECO:0000313" key="6">
    <source>
        <dbReference type="Proteomes" id="UP000318307"/>
    </source>
</evidence>
<evidence type="ECO:0000256" key="2">
    <source>
        <dbReference type="ARBA" id="ARBA00023231"/>
    </source>
</evidence>
<dbReference type="RefSeq" id="WP_144685750.1">
    <property type="nucleotide sequence ID" value="NZ_VLLC01000023.1"/>
</dbReference>
<dbReference type="AlphaFoldDB" id="A0A562RGF6"/>
<keyword evidence="2 3" id="KW-0535">Nitrogen fixation</keyword>
<dbReference type="SUPFAM" id="SSF53807">
    <property type="entry name" value="Helical backbone' metal receptor"/>
    <property type="match status" value="1"/>
</dbReference>
<name>A0A562RGF6_9BACT</name>
<dbReference type="PANTHER" id="PTHR33712:SF7">
    <property type="entry name" value="LIGHT-INDEPENDENT PROTOCHLOROPHYLLIDE REDUCTASE SUBUNIT B"/>
    <property type="match status" value="1"/>
</dbReference>
<evidence type="ECO:0000256" key="1">
    <source>
        <dbReference type="ARBA" id="ARBA00011002"/>
    </source>
</evidence>
<evidence type="ECO:0000256" key="3">
    <source>
        <dbReference type="RuleBase" id="RU004021"/>
    </source>
</evidence>
<reference evidence="5 6" key="1">
    <citation type="submission" date="2019-07" db="EMBL/GenBank/DDBJ databases">
        <title>Genome sequencing of 100 strains of the haloalkaliphilic chemolithoautotrophic sulfur-oxidizing bacterium Thioalkalivibrio.</title>
        <authorList>
            <person name="Muyzer G."/>
        </authorList>
    </citation>
    <scope>NUCLEOTIDE SEQUENCE [LARGE SCALE GENOMIC DNA]</scope>
    <source>
        <strain evidence="5 6">ASO4-4</strain>
    </source>
</reference>
<sequence length="458" mass="49375">MFHSEEIMKPVTENACSLCAPLGAALAFKGVEGCVPLLHGSQGCATYIRRYMISHFKEPVDIASSNFHEDTAIFGGGANLRTAIDNILRQYRPKIIGIASTCLSETIGDDVPMMLKEIRKANPDCPPLVFASTPSYGGSHGEGYWKSLSALVEQLLPEGPSNMAGKREELLPLFTAALSPADQRHLKDLVGLMGFFPCLVPDSSETLDGGQWEEYETLPRGGASLESLQNMAEAKAGLHLGAASSLREVSPLTILGRKSGLAPHFQGLPVGIRATDRFLALLQDLSGQAIPKMLLEERSRLIDAYVDSHKIVSGLKAMVFGDEDLVAALVPFLAEIGVKTLVAASGSRSGHLKKALESLLSKEEQEGMQVVEGADYATLEKLAEENPPDFFMGSSKGYAMSRKTRTPLIRVGFPIHDRVGGPSIRILGYGGARELFERICNGILEVRQEATGVGFSYL</sequence>
<comment type="caution">
    <text evidence="5">The sequence shown here is derived from an EMBL/GenBank/DDBJ whole genome shotgun (WGS) entry which is preliminary data.</text>
</comment>
<dbReference type="PANTHER" id="PTHR33712">
    <property type="entry name" value="LIGHT-INDEPENDENT PROTOCHLOROPHYLLIDE REDUCTASE SUBUNIT B"/>
    <property type="match status" value="1"/>
</dbReference>
<dbReference type="InterPro" id="IPR050152">
    <property type="entry name" value="ChlB/BchB/BchZ"/>
</dbReference>
<accession>A0A562RGF6</accession>
<dbReference type="GO" id="GO:0016163">
    <property type="term" value="F:nitrogenase activity"/>
    <property type="evidence" value="ECO:0007669"/>
    <property type="project" value="InterPro"/>
</dbReference>
<dbReference type="Proteomes" id="UP000318307">
    <property type="component" value="Unassembled WGS sequence"/>
</dbReference>
<keyword evidence="6" id="KW-1185">Reference proteome</keyword>